<feature type="domain" description="DUF7587" evidence="2">
    <location>
        <begin position="33"/>
        <end position="176"/>
    </location>
</feature>
<feature type="transmembrane region" description="Helical" evidence="1">
    <location>
        <begin position="230"/>
        <end position="251"/>
    </location>
</feature>
<feature type="transmembrane region" description="Helical" evidence="1">
    <location>
        <begin position="313"/>
        <end position="331"/>
    </location>
</feature>
<evidence type="ECO:0000313" key="4">
    <source>
        <dbReference type="Proteomes" id="UP000030706"/>
    </source>
</evidence>
<dbReference type="Proteomes" id="UP000030706">
    <property type="component" value="Unassembled WGS sequence"/>
</dbReference>
<keyword evidence="4" id="KW-1185">Reference proteome</keyword>
<organism evidence="3 4">
    <name type="scientific">Aureobasidium pullulans EXF-150</name>
    <dbReference type="NCBI Taxonomy" id="1043002"/>
    <lineage>
        <taxon>Eukaryota</taxon>
        <taxon>Fungi</taxon>
        <taxon>Dikarya</taxon>
        <taxon>Ascomycota</taxon>
        <taxon>Pezizomycotina</taxon>
        <taxon>Dothideomycetes</taxon>
        <taxon>Dothideomycetidae</taxon>
        <taxon>Dothideales</taxon>
        <taxon>Saccotheciaceae</taxon>
        <taxon>Aureobasidium</taxon>
    </lineage>
</organism>
<dbReference type="GeneID" id="40745618"/>
<protein>
    <recommendedName>
        <fullName evidence="2">DUF7587 domain-containing protein</fullName>
    </recommendedName>
</protein>
<feature type="transmembrane region" description="Helical" evidence="1">
    <location>
        <begin position="285"/>
        <end position="307"/>
    </location>
</feature>
<feature type="transmembrane region" description="Helical" evidence="1">
    <location>
        <begin position="257"/>
        <end position="278"/>
    </location>
</feature>
<reference evidence="3 4" key="1">
    <citation type="journal article" date="2014" name="BMC Genomics">
        <title>Genome sequencing of four Aureobasidium pullulans varieties: biotechnological potential, stress tolerance, and description of new species.</title>
        <authorList>
            <person name="Gostin Ar C."/>
            <person name="Ohm R.A."/>
            <person name="Kogej T."/>
            <person name="Sonjak S."/>
            <person name="Turk M."/>
            <person name="Zajc J."/>
            <person name="Zalar P."/>
            <person name="Grube M."/>
            <person name="Sun H."/>
            <person name="Han J."/>
            <person name="Sharma A."/>
            <person name="Chiniquy J."/>
            <person name="Ngan C.Y."/>
            <person name="Lipzen A."/>
            <person name="Barry K."/>
            <person name="Grigoriev I.V."/>
            <person name="Gunde-Cimerman N."/>
        </authorList>
    </citation>
    <scope>NUCLEOTIDE SEQUENCE [LARGE SCALE GENOMIC DNA]</scope>
    <source>
        <strain evidence="3 4">EXF-150</strain>
    </source>
</reference>
<dbReference type="OrthoDB" id="5295996at2759"/>
<sequence>MSSKLLISSNQGTLGSDPELWGAIRNASNFKNIPRYLFRVWSARSGGDSSLNTTFSVTPHAFAPYYNTGHNSIFEMESKWFIKNLIGHFCARPIPSEFSSWTASPVFALRVAYNAAEQRKERNVHIAIVDAERLKNTVLSVPLTWPIFRSRAPEHVEFVRSIHFEYLIHGVVQGEAYKAVSLTALDSCGLSDYFSALKTKTGVTRCIREHLLLKLPEPVMTLSGPEAKTLFKIATLYGESFCVPFFVALRIHNLFLSILRTTSAATPHLSTIFVYFFLTMADKKGLEFIAVVAIITFCLVLCLKFSLVLLRGNVYLLCTVIPVVFLVLAILREFEEALHIRLAKEISDPAARAKRYSERRDYQERRYREHLATREAHEEYYKKESERLWQEEQERVLRDYHQPRAPRYGRETSNLAVPVSAVFAVWRKDCRTLLQTPELITKIPLPPHDSCPRGRCNLRSDYFKICSHRLKQFYIDSNLEEKELKDELRLWHPNAQLSVPQIKAQVSPPPST</sequence>
<dbReference type="Pfam" id="PF24494">
    <property type="entry name" value="DUF7587"/>
    <property type="match status" value="1"/>
</dbReference>
<evidence type="ECO:0000313" key="3">
    <source>
        <dbReference type="EMBL" id="KEQ89406.1"/>
    </source>
</evidence>
<evidence type="ECO:0000259" key="2">
    <source>
        <dbReference type="Pfam" id="PF24494"/>
    </source>
</evidence>
<accession>A0A074YRA8</accession>
<proteinExistence type="predicted"/>
<dbReference type="RefSeq" id="XP_029765593.1">
    <property type="nucleotide sequence ID" value="XM_029903312.1"/>
</dbReference>
<keyword evidence="1" id="KW-0812">Transmembrane</keyword>
<dbReference type="EMBL" id="KL584974">
    <property type="protein sequence ID" value="KEQ89406.1"/>
    <property type="molecule type" value="Genomic_DNA"/>
</dbReference>
<keyword evidence="1" id="KW-1133">Transmembrane helix</keyword>
<dbReference type="InterPro" id="IPR056009">
    <property type="entry name" value="DUF7587"/>
</dbReference>
<dbReference type="HOGENOM" id="CLU_532054_0_0_1"/>
<gene>
    <name evidence="3" type="ORF">M438DRAFT_330409</name>
</gene>
<dbReference type="AlphaFoldDB" id="A0A074YRA8"/>
<name>A0A074YRA8_AURPU</name>
<keyword evidence="1" id="KW-0472">Membrane</keyword>
<evidence type="ECO:0000256" key="1">
    <source>
        <dbReference type="SAM" id="Phobius"/>
    </source>
</evidence>
<dbReference type="STRING" id="1043002.A0A074YRA8"/>